<organism evidence="1 2">
    <name type="scientific">Undibacterium griseum</name>
    <dbReference type="NCBI Taxonomy" id="2762295"/>
    <lineage>
        <taxon>Bacteria</taxon>
        <taxon>Pseudomonadati</taxon>
        <taxon>Pseudomonadota</taxon>
        <taxon>Betaproteobacteria</taxon>
        <taxon>Burkholderiales</taxon>
        <taxon>Oxalobacteraceae</taxon>
        <taxon>Undibacterium</taxon>
    </lineage>
</organism>
<proteinExistence type="predicted"/>
<protein>
    <submittedName>
        <fullName evidence="1">Uncharacterized protein</fullName>
    </submittedName>
</protein>
<accession>A0ABR6YJN8</accession>
<reference evidence="1 2" key="1">
    <citation type="submission" date="2020-08" db="EMBL/GenBank/DDBJ databases">
        <title>Novel species isolated from subtropical streams in China.</title>
        <authorList>
            <person name="Lu H."/>
        </authorList>
    </citation>
    <scope>NUCLEOTIDE SEQUENCE [LARGE SCALE GENOMIC DNA]</scope>
    <source>
        <strain evidence="1 2">FT31W</strain>
    </source>
</reference>
<keyword evidence="2" id="KW-1185">Reference proteome</keyword>
<dbReference type="RefSeq" id="WP_186861681.1">
    <property type="nucleotide sequence ID" value="NZ_JACOGC010000001.1"/>
</dbReference>
<dbReference type="Proteomes" id="UP000613113">
    <property type="component" value="Unassembled WGS sequence"/>
</dbReference>
<evidence type="ECO:0000313" key="2">
    <source>
        <dbReference type="Proteomes" id="UP000613113"/>
    </source>
</evidence>
<dbReference type="EMBL" id="JACOGC010000001">
    <property type="protein sequence ID" value="MBC3884063.1"/>
    <property type="molecule type" value="Genomic_DNA"/>
</dbReference>
<name>A0ABR6YJN8_9BURK</name>
<gene>
    <name evidence="1" type="ORF">H8K27_02850</name>
</gene>
<comment type="caution">
    <text evidence="1">The sequence shown here is derived from an EMBL/GenBank/DDBJ whole genome shotgun (WGS) entry which is preliminary data.</text>
</comment>
<sequence>MIKSVLLARPHPFISSEMKPFLEYSGYAAVKLENLADFTTQAKSSSGVVISMAVSSSLGKSAAETFIQLRQEISRVPVMFASILPFDESLAGLKRLAEHAGIQATIVGVSAGNENAAALGKPDTFLYISKDDLADPARRAIASRMTQRHFR</sequence>
<evidence type="ECO:0000313" key="1">
    <source>
        <dbReference type="EMBL" id="MBC3884063.1"/>
    </source>
</evidence>